<gene>
    <name evidence="7" type="ORF">HN018_04200</name>
</gene>
<dbReference type="PANTHER" id="PTHR32196:SF72">
    <property type="entry name" value="RIBOSE IMPORT PERMEASE PROTEIN RBSC"/>
    <property type="match status" value="1"/>
</dbReference>
<dbReference type="CDD" id="cd06579">
    <property type="entry name" value="TM_PBP1_transp_AraH_like"/>
    <property type="match status" value="1"/>
</dbReference>
<feature type="transmembrane region" description="Helical" evidence="6">
    <location>
        <begin position="272"/>
        <end position="292"/>
    </location>
</feature>
<evidence type="ECO:0000256" key="4">
    <source>
        <dbReference type="ARBA" id="ARBA00022989"/>
    </source>
</evidence>
<organism evidence="7 8">
    <name type="scientific">Lichenicola cladoniae</name>
    <dbReference type="NCBI Taxonomy" id="1484109"/>
    <lineage>
        <taxon>Bacteria</taxon>
        <taxon>Pseudomonadati</taxon>
        <taxon>Pseudomonadota</taxon>
        <taxon>Alphaproteobacteria</taxon>
        <taxon>Acetobacterales</taxon>
        <taxon>Acetobacteraceae</taxon>
        <taxon>Lichenicola</taxon>
    </lineage>
</organism>
<evidence type="ECO:0000313" key="8">
    <source>
        <dbReference type="Proteomes" id="UP000500767"/>
    </source>
</evidence>
<keyword evidence="2" id="KW-1003">Cell membrane</keyword>
<dbReference type="AlphaFoldDB" id="A0A6M8HLV2"/>
<evidence type="ECO:0000256" key="1">
    <source>
        <dbReference type="ARBA" id="ARBA00004651"/>
    </source>
</evidence>
<accession>A0A6M8HLV2</accession>
<dbReference type="KEGG" id="lck:HN018_04200"/>
<evidence type="ECO:0000313" key="7">
    <source>
        <dbReference type="EMBL" id="QKE89339.1"/>
    </source>
</evidence>
<keyword evidence="8" id="KW-1185">Reference proteome</keyword>
<comment type="subcellular location">
    <subcellularLocation>
        <location evidence="1">Cell membrane</location>
        <topology evidence="1">Multi-pass membrane protein</topology>
    </subcellularLocation>
</comment>
<dbReference type="EMBL" id="CP053708">
    <property type="protein sequence ID" value="QKE89339.1"/>
    <property type="molecule type" value="Genomic_DNA"/>
</dbReference>
<evidence type="ECO:0000256" key="2">
    <source>
        <dbReference type="ARBA" id="ARBA00022475"/>
    </source>
</evidence>
<keyword evidence="4 6" id="KW-1133">Transmembrane helix</keyword>
<keyword evidence="5 6" id="KW-0472">Membrane</keyword>
<dbReference type="Proteomes" id="UP000500767">
    <property type="component" value="Chromosome"/>
</dbReference>
<dbReference type="GO" id="GO:0005886">
    <property type="term" value="C:plasma membrane"/>
    <property type="evidence" value="ECO:0007669"/>
    <property type="project" value="UniProtKB-SubCell"/>
</dbReference>
<dbReference type="RefSeq" id="WP_171837465.1">
    <property type="nucleotide sequence ID" value="NZ_CP053708.1"/>
</dbReference>
<feature type="transmembrane region" description="Helical" evidence="6">
    <location>
        <begin position="216"/>
        <end position="236"/>
    </location>
</feature>
<proteinExistence type="predicted"/>
<feature type="transmembrane region" description="Helical" evidence="6">
    <location>
        <begin position="248"/>
        <end position="265"/>
    </location>
</feature>
<name>A0A6M8HLV2_9PROT</name>
<dbReference type="Pfam" id="PF02653">
    <property type="entry name" value="BPD_transp_2"/>
    <property type="match status" value="1"/>
</dbReference>
<feature type="transmembrane region" description="Helical" evidence="6">
    <location>
        <begin position="98"/>
        <end position="116"/>
    </location>
</feature>
<feature type="transmembrane region" description="Helical" evidence="6">
    <location>
        <begin position="166"/>
        <end position="187"/>
    </location>
</feature>
<feature type="transmembrane region" description="Helical" evidence="6">
    <location>
        <begin position="298"/>
        <end position="315"/>
    </location>
</feature>
<evidence type="ECO:0000256" key="3">
    <source>
        <dbReference type="ARBA" id="ARBA00022692"/>
    </source>
</evidence>
<dbReference type="PANTHER" id="PTHR32196">
    <property type="entry name" value="ABC TRANSPORTER PERMEASE PROTEIN YPHD-RELATED-RELATED"/>
    <property type="match status" value="1"/>
</dbReference>
<evidence type="ECO:0000256" key="5">
    <source>
        <dbReference type="ARBA" id="ARBA00023136"/>
    </source>
</evidence>
<sequence>MSDVATRRPRRRISEGAARLLMVLGLMAAIVVTGAVVTDRFLRPENFANIFEQATDLALVSLGQSLTVLTGGIDLSVGSAISLLSVLTSGLIDGNSSMVLPVCLGVLVGGTLIGVLNGCGVVWLRVHPLIVTLGMGAVLQGVALLYTRVPVGSIPDGFDGLAYGRVARISIGGAITVAMFVLVALFLHRTNTGRMIYALGDDSHAARLLGMPVRRLTLLVYGASGFFSAVTAIYLVSRFGSGQPYTGVDYTLSSVTPVVVGGIVLSGGRGSVFGTLLGAYLLALLNNLLNFLHVPTQIQLIAEGLIIMAAVAIHVERARRA</sequence>
<feature type="transmembrane region" description="Helical" evidence="6">
    <location>
        <begin position="128"/>
        <end position="146"/>
    </location>
</feature>
<feature type="transmembrane region" description="Helical" evidence="6">
    <location>
        <begin position="20"/>
        <end position="37"/>
    </location>
</feature>
<evidence type="ECO:0000256" key="6">
    <source>
        <dbReference type="SAM" id="Phobius"/>
    </source>
</evidence>
<dbReference type="GO" id="GO:0022857">
    <property type="term" value="F:transmembrane transporter activity"/>
    <property type="evidence" value="ECO:0007669"/>
    <property type="project" value="InterPro"/>
</dbReference>
<protein>
    <submittedName>
        <fullName evidence="7">ABC transporter permease</fullName>
    </submittedName>
</protein>
<dbReference type="InterPro" id="IPR001851">
    <property type="entry name" value="ABC_transp_permease"/>
</dbReference>
<keyword evidence="3 6" id="KW-0812">Transmembrane</keyword>
<reference evidence="7 8" key="1">
    <citation type="journal article" date="2014" name="World J. Microbiol. Biotechnol.">
        <title>Biodiversity and physiological characteristics of Antarctic and Arctic lichens-associated bacteria.</title>
        <authorList>
            <person name="Lee Y.M."/>
            <person name="Kim E.H."/>
            <person name="Lee H.K."/>
            <person name="Hong S.G."/>
        </authorList>
    </citation>
    <scope>NUCLEOTIDE SEQUENCE [LARGE SCALE GENOMIC DNA]</scope>
    <source>
        <strain evidence="7 8">PAMC 26569</strain>
    </source>
</reference>